<comment type="similarity">
    <text evidence="5">Belongs to the OXA1/ALB3/YidC family.</text>
</comment>
<feature type="transmembrane region" description="Helical" evidence="6">
    <location>
        <begin position="88"/>
        <end position="108"/>
    </location>
</feature>
<keyword evidence="2 5" id="KW-0812">Transmembrane</keyword>
<proteinExistence type="inferred from homology"/>
<dbReference type="PANTHER" id="PTHR12428">
    <property type="entry name" value="OXA1"/>
    <property type="match status" value="1"/>
</dbReference>
<comment type="subcellular location">
    <subcellularLocation>
        <location evidence="1 5">Membrane</location>
        <topology evidence="1 5">Multi-pass membrane protein</topology>
    </subcellularLocation>
</comment>
<dbReference type="RefSeq" id="WP_019225524.1">
    <property type="nucleotide sequence ID" value="NZ_CP046996.1"/>
</dbReference>
<evidence type="ECO:0000256" key="1">
    <source>
        <dbReference type="ARBA" id="ARBA00004141"/>
    </source>
</evidence>
<evidence type="ECO:0000313" key="9">
    <source>
        <dbReference type="Proteomes" id="UP000430508"/>
    </source>
</evidence>
<dbReference type="PANTHER" id="PTHR12428:SF65">
    <property type="entry name" value="CYTOCHROME C OXIDASE ASSEMBLY PROTEIN COX18, MITOCHONDRIAL"/>
    <property type="match status" value="1"/>
</dbReference>
<evidence type="ECO:0000313" key="8">
    <source>
        <dbReference type="EMBL" id="QHA00444.1"/>
    </source>
</evidence>
<organism evidence="8 9">
    <name type="scientific">Dehalobacter restrictus</name>
    <dbReference type="NCBI Taxonomy" id="55583"/>
    <lineage>
        <taxon>Bacteria</taxon>
        <taxon>Bacillati</taxon>
        <taxon>Bacillota</taxon>
        <taxon>Clostridia</taxon>
        <taxon>Eubacteriales</taxon>
        <taxon>Desulfitobacteriaceae</taxon>
        <taxon>Dehalobacter</taxon>
    </lineage>
</organism>
<dbReference type="AlphaFoldDB" id="A0A857DGL4"/>
<dbReference type="EMBL" id="CP046996">
    <property type="protein sequence ID" value="QHA00444.1"/>
    <property type="molecule type" value="Genomic_DNA"/>
</dbReference>
<dbReference type="InterPro" id="IPR001708">
    <property type="entry name" value="YidC/ALB3/OXA1/COX18"/>
</dbReference>
<feature type="domain" description="Membrane insertase YidC/Oxa/ALB C-terminal" evidence="7">
    <location>
        <begin position="22"/>
        <end position="191"/>
    </location>
</feature>
<dbReference type="GO" id="GO:0005886">
    <property type="term" value="C:plasma membrane"/>
    <property type="evidence" value="ECO:0007669"/>
    <property type="project" value="TreeGrafter"/>
</dbReference>
<dbReference type="Pfam" id="PF02096">
    <property type="entry name" value="60KD_IMP"/>
    <property type="match status" value="1"/>
</dbReference>
<sequence length="216" mass="24179">MNMISTVLSQLLAFLVSTTGDWFIAVALITLGIKLLLFPLSIKQQKVQLLTANLTKARTILSGKFHNQIKKVNSESMKIASKYKINPLFTFATLIIQAPVFFSLYVAITHLSIPVGSILIPWVSDLHMADHLHILPVIAGLLQTLSVFTAENKNLLMFIFPVAIGVVFLWKAPVALSAYWIANSVLRFVEVQIFHLGPIQRKYLNIPSPEEMVQRL</sequence>
<evidence type="ECO:0000256" key="3">
    <source>
        <dbReference type="ARBA" id="ARBA00022989"/>
    </source>
</evidence>
<evidence type="ECO:0000256" key="4">
    <source>
        <dbReference type="ARBA" id="ARBA00023136"/>
    </source>
</evidence>
<name>A0A857DGL4_9FIRM</name>
<dbReference type="InterPro" id="IPR028055">
    <property type="entry name" value="YidC/Oxa/ALB_C"/>
</dbReference>
<protein>
    <submittedName>
        <fullName evidence="8">Preprotein translocase YidC</fullName>
    </submittedName>
</protein>
<feature type="transmembrane region" description="Helical" evidence="6">
    <location>
        <begin position="12"/>
        <end position="37"/>
    </location>
</feature>
<dbReference type="GO" id="GO:0032977">
    <property type="term" value="F:membrane insertase activity"/>
    <property type="evidence" value="ECO:0007669"/>
    <property type="project" value="InterPro"/>
</dbReference>
<feature type="transmembrane region" description="Helical" evidence="6">
    <location>
        <begin position="155"/>
        <end position="182"/>
    </location>
</feature>
<dbReference type="Proteomes" id="UP000430508">
    <property type="component" value="Chromosome"/>
</dbReference>
<keyword evidence="3 6" id="KW-1133">Transmembrane helix</keyword>
<evidence type="ECO:0000256" key="5">
    <source>
        <dbReference type="RuleBase" id="RU003945"/>
    </source>
</evidence>
<accession>A0A857DGL4</accession>
<keyword evidence="4 6" id="KW-0472">Membrane</keyword>
<dbReference type="GO" id="GO:0051205">
    <property type="term" value="P:protein insertion into membrane"/>
    <property type="evidence" value="ECO:0007669"/>
    <property type="project" value="TreeGrafter"/>
</dbReference>
<gene>
    <name evidence="8" type="ORF">GQ588_07280</name>
</gene>
<feature type="transmembrane region" description="Helical" evidence="6">
    <location>
        <begin position="128"/>
        <end position="148"/>
    </location>
</feature>
<evidence type="ECO:0000256" key="6">
    <source>
        <dbReference type="SAM" id="Phobius"/>
    </source>
</evidence>
<reference evidence="8 9" key="1">
    <citation type="submission" date="2019-12" db="EMBL/GenBank/DDBJ databases">
        <title>Sequence classification of anaerobic respiratory reductive dehalogenases: First we see many, then we see few.</title>
        <authorList>
            <person name="Molenda O."/>
            <person name="Puentes Jacome L.A."/>
            <person name="Cao X."/>
            <person name="Nesbo C.L."/>
            <person name="Tang S."/>
            <person name="Morson N."/>
            <person name="Patron J."/>
            <person name="Lomheim L."/>
            <person name="Wishart D.S."/>
            <person name="Edwards E.A."/>
        </authorList>
    </citation>
    <scope>NUCLEOTIDE SEQUENCE [LARGE SCALE GENOMIC DNA]</scope>
    <source>
        <strain evidence="8 9">12DCA</strain>
    </source>
</reference>
<evidence type="ECO:0000259" key="7">
    <source>
        <dbReference type="Pfam" id="PF02096"/>
    </source>
</evidence>
<evidence type="ECO:0000256" key="2">
    <source>
        <dbReference type="ARBA" id="ARBA00022692"/>
    </source>
</evidence>